<protein>
    <submittedName>
        <fullName evidence="1">Uncharacterized protein</fullName>
    </submittedName>
</protein>
<dbReference type="Proteomes" id="UP001595721">
    <property type="component" value="Unassembled WGS sequence"/>
</dbReference>
<reference evidence="2" key="1">
    <citation type="journal article" date="2019" name="Int. J. Syst. Evol. Microbiol.">
        <title>The Global Catalogue of Microorganisms (GCM) 10K type strain sequencing project: providing services to taxonomists for standard genome sequencing and annotation.</title>
        <authorList>
            <consortium name="The Broad Institute Genomics Platform"/>
            <consortium name="The Broad Institute Genome Sequencing Center for Infectious Disease"/>
            <person name="Wu L."/>
            <person name="Ma J."/>
        </authorList>
    </citation>
    <scope>NUCLEOTIDE SEQUENCE [LARGE SCALE GENOMIC DNA]</scope>
    <source>
        <strain evidence="2">KCTC 42899</strain>
    </source>
</reference>
<gene>
    <name evidence="1" type="ORF">ACFOMH_20395</name>
</gene>
<sequence>MKGWNEESTAHFFAAISLLRPPIPPKKLASALDWSAAEIRSAISDLAPMLETISHGAIFRDEPTETYIRETYSQDHTQQQEIADRLLQRQKDSMYAAQALPRFLEVIGDANRAFKLAESEVYPSKIQTEFGRCKWHKWHRQTQEEMSI</sequence>
<evidence type="ECO:0000313" key="1">
    <source>
        <dbReference type="EMBL" id="MFC3530524.1"/>
    </source>
</evidence>
<accession>A0ABV7R8F4</accession>
<proteinExistence type="predicted"/>
<dbReference type="RefSeq" id="WP_374425099.1">
    <property type="nucleotide sequence ID" value="NZ_JBHRXJ010000034.1"/>
</dbReference>
<keyword evidence="2" id="KW-1185">Reference proteome</keyword>
<dbReference type="EMBL" id="JBHRXJ010000034">
    <property type="protein sequence ID" value="MFC3530524.1"/>
    <property type="molecule type" value="Genomic_DNA"/>
</dbReference>
<name>A0ABV7R8F4_9RHOB</name>
<comment type="caution">
    <text evidence="1">The sequence shown here is derived from an EMBL/GenBank/DDBJ whole genome shotgun (WGS) entry which is preliminary data.</text>
</comment>
<organism evidence="1 2">
    <name type="scientific">Paracoccus mangrovi</name>
    <dbReference type="NCBI Taxonomy" id="1715645"/>
    <lineage>
        <taxon>Bacteria</taxon>
        <taxon>Pseudomonadati</taxon>
        <taxon>Pseudomonadota</taxon>
        <taxon>Alphaproteobacteria</taxon>
        <taxon>Rhodobacterales</taxon>
        <taxon>Paracoccaceae</taxon>
        <taxon>Paracoccus</taxon>
    </lineage>
</organism>
<evidence type="ECO:0000313" key="2">
    <source>
        <dbReference type="Proteomes" id="UP001595721"/>
    </source>
</evidence>